<sequence>MNIISNNEVNIATFNTKGKHAAKASIDLAPMSSLIADVEFDLSQPTTLGDFTIYEKTVVDMTLFKQKISYSTKMVSPVYTTNIVVEMEGDAPIFKVVFKSSSKSPVVLLEYNFDSYLSTAMENEVLNARAKAFLEHNDFTIDFNSIFTPSDPSHTLNFDITSPTFTDVNLRYAAKREGVTASISSPSAGFLGFQLQGKIPSQLTSRLYGHYASAPEDDIDILIVNVAANEDEKIHFQADCNLEAPKEMLLVLKKRLPFITSTITNFAEKYGILGAINGLRTALVSALTEAYTISHNHAPDLSQLSVLFRNVVVQHQKAIQQLLNAVVTFLRETQIKLPGIKQTTLPEICQQIKSSIAVLFEEFINAINDNLKAHFSSTVKTIRIVLPNGETLTGDEILGYMENALTHSVNIIKQLESSDVILEKLGQVLQEVVEKTQEFIDMIQSDFLDKVAAKINTLYTNNIRLVSSLIEEVNRLLNTDSLNVFVDRCMELVLFMVKEFKNIVYRVFPTDPEALVNVHNGRLKMDISLPFYQ</sequence>
<name>A0ACC5Z7I8_9TELE</name>
<protein>
    <submittedName>
        <fullName evidence="1">Uncharacterized protein</fullName>
    </submittedName>
</protein>
<dbReference type="EMBL" id="CM040993">
    <property type="protein sequence ID" value="MCJ8743817.1"/>
    <property type="molecule type" value="Genomic_DNA"/>
</dbReference>
<reference evidence="1" key="1">
    <citation type="submission" date="2020-02" db="EMBL/GenBank/DDBJ databases">
        <title>Genome sequencing of the panga catfish, Pangasius djambal.</title>
        <authorList>
            <person name="Wen M."/>
            <person name="Zahm M."/>
            <person name="Roques C."/>
            <person name="Cabau C."/>
            <person name="Klopp C."/>
            <person name="Donnadieu C."/>
            <person name="Jouanno E."/>
            <person name="Avarre J.-C."/>
            <person name="Campet M."/>
            <person name="Ha T."/>
            <person name="Dugue R."/>
            <person name="Lampietro C."/>
            <person name="Louis A."/>
            <person name="Herpin A."/>
            <person name="Echchiki A."/>
            <person name="Berthelot C."/>
            <person name="Parey E."/>
            <person name="Roest-Crollius H."/>
            <person name="Braasch I."/>
            <person name="Postlethwait J.H."/>
            <person name="Bobe J."/>
            <person name="Montfort J."/>
            <person name="Bouchez O."/>
            <person name="Begum T."/>
            <person name="Schartl M."/>
            <person name="Gustiano R."/>
            <person name="Guiguen Y."/>
        </authorList>
    </citation>
    <scope>NUCLEOTIDE SEQUENCE</scope>
    <source>
        <strain evidence="1">Pdj_M5554</strain>
    </source>
</reference>
<keyword evidence="2" id="KW-1185">Reference proteome</keyword>
<accession>A0ACC5Z7I8</accession>
<gene>
    <name evidence="1" type="ORF">PDJAM_G00098610</name>
</gene>
<dbReference type="Proteomes" id="UP000830395">
    <property type="component" value="Chromosome 19"/>
</dbReference>
<proteinExistence type="predicted"/>
<evidence type="ECO:0000313" key="1">
    <source>
        <dbReference type="EMBL" id="MCJ8743817.1"/>
    </source>
</evidence>
<evidence type="ECO:0000313" key="2">
    <source>
        <dbReference type="Proteomes" id="UP000830395"/>
    </source>
</evidence>
<comment type="caution">
    <text evidence="1">The sequence shown here is derived from an EMBL/GenBank/DDBJ whole genome shotgun (WGS) entry which is preliminary data.</text>
</comment>
<organism evidence="1 2">
    <name type="scientific">Pangasius djambal</name>
    <dbReference type="NCBI Taxonomy" id="1691987"/>
    <lineage>
        <taxon>Eukaryota</taxon>
        <taxon>Metazoa</taxon>
        <taxon>Chordata</taxon>
        <taxon>Craniata</taxon>
        <taxon>Vertebrata</taxon>
        <taxon>Euteleostomi</taxon>
        <taxon>Actinopterygii</taxon>
        <taxon>Neopterygii</taxon>
        <taxon>Teleostei</taxon>
        <taxon>Ostariophysi</taxon>
        <taxon>Siluriformes</taxon>
        <taxon>Pangasiidae</taxon>
        <taxon>Pangasius</taxon>
    </lineage>
</organism>